<dbReference type="CDD" id="cd17365">
    <property type="entry name" value="MFS_PcaK_like"/>
    <property type="match status" value="1"/>
</dbReference>
<organism evidence="7 8">
    <name type="scientific">Amycolatopsis methanolica 239</name>
    <dbReference type="NCBI Taxonomy" id="1068978"/>
    <lineage>
        <taxon>Bacteria</taxon>
        <taxon>Bacillati</taxon>
        <taxon>Actinomycetota</taxon>
        <taxon>Actinomycetes</taxon>
        <taxon>Pseudonocardiales</taxon>
        <taxon>Pseudonocardiaceae</taxon>
        <taxon>Amycolatopsis</taxon>
        <taxon>Amycolatopsis methanolica group</taxon>
    </lineage>
</organism>
<gene>
    <name evidence="7" type="primary">benK</name>
    <name evidence="7" type="ORF">AMETH_3632</name>
</gene>
<feature type="transmembrane region" description="Helical" evidence="5">
    <location>
        <begin position="422"/>
        <end position="441"/>
    </location>
</feature>
<feature type="transmembrane region" description="Helical" evidence="5">
    <location>
        <begin position="303"/>
        <end position="325"/>
    </location>
</feature>
<evidence type="ECO:0000256" key="1">
    <source>
        <dbReference type="ARBA" id="ARBA00004651"/>
    </source>
</evidence>
<evidence type="ECO:0000256" key="5">
    <source>
        <dbReference type="SAM" id="Phobius"/>
    </source>
</evidence>
<keyword evidence="3 5" id="KW-1133">Transmembrane helix</keyword>
<keyword evidence="2 5" id="KW-0812">Transmembrane</keyword>
<dbReference type="Proteomes" id="UP000062973">
    <property type="component" value="Chromosome"/>
</dbReference>
<feature type="transmembrane region" description="Helical" evidence="5">
    <location>
        <begin position="160"/>
        <end position="185"/>
    </location>
</feature>
<dbReference type="HOGENOM" id="CLU_001265_46_4_11"/>
<evidence type="ECO:0000313" key="8">
    <source>
        <dbReference type="Proteomes" id="UP000062973"/>
    </source>
</evidence>
<dbReference type="PANTHER" id="PTHR23508:SF10">
    <property type="entry name" value="CARBOXYLIC ACID TRANSPORTER PROTEIN HOMOLOG"/>
    <property type="match status" value="1"/>
</dbReference>
<dbReference type="InterPro" id="IPR020846">
    <property type="entry name" value="MFS_dom"/>
</dbReference>
<feature type="transmembrane region" description="Helical" evidence="5">
    <location>
        <begin position="191"/>
        <end position="211"/>
    </location>
</feature>
<dbReference type="Pfam" id="PF07690">
    <property type="entry name" value="MFS_1"/>
    <property type="match status" value="1"/>
</dbReference>
<feature type="transmembrane region" description="Helical" evidence="5">
    <location>
        <begin position="265"/>
        <end position="283"/>
    </location>
</feature>
<dbReference type="SUPFAM" id="SSF103473">
    <property type="entry name" value="MFS general substrate transporter"/>
    <property type="match status" value="1"/>
</dbReference>
<feature type="transmembrane region" description="Helical" evidence="5">
    <location>
        <begin position="332"/>
        <end position="349"/>
    </location>
</feature>
<feature type="domain" description="Major facilitator superfamily (MFS) profile" evidence="6">
    <location>
        <begin position="35"/>
        <end position="446"/>
    </location>
</feature>
<comment type="subcellular location">
    <subcellularLocation>
        <location evidence="1">Cell membrane</location>
        <topology evidence="1">Multi-pass membrane protein</topology>
    </subcellularLocation>
</comment>
<dbReference type="STRING" id="1068978.AMETH_3632"/>
<dbReference type="AlphaFoldDB" id="A0A076MSV9"/>
<dbReference type="PANTHER" id="PTHR23508">
    <property type="entry name" value="CARBOXYLIC ACID TRANSPORTER PROTEIN HOMOLOG"/>
    <property type="match status" value="1"/>
</dbReference>
<feature type="transmembrane region" description="Helical" evidence="5">
    <location>
        <begin position="71"/>
        <end position="91"/>
    </location>
</feature>
<name>A0A076MSV9_AMYME</name>
<proteinExistence type="predicted"/>
<dbReference type="EMBL" id="CP009110">
    <property type="protein sequence ID" value="AIJ23724.1"/>
    <property type="molecule type" value="Genomic_DNA"/>
</dbReference>
<dbReference type="GO" id="GO:0046943">
    <property type="term" value="F:carboxylic acid transmembrane transporter activity"/>
    <property type="evidence" value="ECO:0007669"/>
    <property type="project" value="TreeGrafter"/>
</dbReference>
<keyword evidence="8" id="KW-1185">Reference proteome</keyword>
<feature type="transmembrane region" description="Helical" evidence="5">
    <location>
        <begin position="103"/>
        <end position="122"/>
    </location>
</feature>
<dbReference type="InterPro" id="IPR011701">
    <property type="entry name" value="MFS"/>
</dbReference>
<feature type="transmembrane region" description="Helical" evidence="5">
    <location>
        <begin position="128"/>
        <end position="148"/>
    </location>
</feature>
<dbReference type="PATRIC" id="fig|1068978.7.peg.3882"/>
<dbReference type="KEGG" id="amq:AMETH_3632"/>
<dbReference type="PROSITE" id="PS50850">
    <property type="entry name" value="MFS"/>
    <property type="match status" value="1"/>
</dbReference>
<evidence type="ECO:0000313" key="7">
    <source>
        <dbReference type="EMBL" id="AIJ23724.1"/>
    </source>
</evidence>
<dbReference type="GO" id="GO:0005886">
    <property type="term" value="C:plasma membrane"/>
    <property type="evidence" value="ECO:0007669"/>
    <property type="project" value="UniProtKB-SubCell"/>
</dbReference>
<feature type="transmembrane region" description="Helical" evidence="5">
    <location>
        <begin position="31"/>
        <end position="51"/>
    </location>
</feature>
<evidence type="ECO:0000256" key="4">
    <source>
        <dbReference type="ARBA" id="ARBA00023136"/>
    </source>
</evidence>
<evidence type="ECO:0000256" key="3">
    <source>
        <dbReference type="ARBA" id="ARBA00022989"/>
    </source>
</evidence>
<dbReference type="PROSITE" id="PS00217">
    <property type="entry name" value="SUGAR_TRANSPORT_2"/>
    <property type="match status" value="1"/>
</dbReference>
<dbReference type="eggNOG" id="COG2814">
    <property type="taxonomic scope" value="Bacteria"/>
</dbReference>
<dbReference type="InterPro" id="IPR036259">
    <property type="entry name" value="MFS_trans_sf"/>
</dbReference>
<evidence type="ECO:0000259" key="6">
    <source>
        <dbReference type="PROSITE" id="PS50850"/>
    </source>
</evidence>
<accession>A0A076MSV9</accession>
<reference evidence="7 8" key="1">
    <citation type="submission" date="2014-07" db="EMBL/GenBank/DDBJ databases">
        <title>Whole Genome Sequence of the Amycolatopsis methanolica 239.</title>
        <authorList>
            <person name="Tang B."/>
        </authorList>
    </citation>
    <scope>NUCLEOTIDE SEQUENCE [LARGE SCALE GENOMIC DNA]</scope>
    <source>
        <strain evidence="7 8">239</strain>
    </source>
</reference>
<protein>
    <submittedName>
        <fullName evidence="7">Major facilitator transporter</fullName>
    </submittedName>
</protein>
<dbReference type="Gene3D" id="1.20.1250.20">
    <property type="entry name" value="MFS general substrate transporter like domains"/>
    <property type="match status" value="1"/>
</dbReference>
<evidence type="ECO:0000256" key="2">
    <source>
        <dbReference type="ARBA" id="ARBA00022692"/>
    </source>
</evidence>
<keyword evidence="4 5" id="KW-0472">Membrane</keyword>
<feature type="transmembrane region" description="Helical" evidence="5">
    <location>
        <begin position="391"/>
        <end position="410"/>
    </location>
</feature>
<feature type="transmembrane region" description="Helical" evidence="5">
    <location>
        <begin position="355"/>
        <end position="379"/>
    </location>
</feature>
<sequence>MLSPVPLKRRRTGSTRSVVLMSVPTDTPHRSGLVVVGLCFLTIVFDGYDLIVYGSAVPSLLAEPGWSLGPAQAGAIGSYALMGMLIGALGAGALTDQAGRRRIMLAGITWFSVMMVACALAPNAGLLGLFRFLAGLGLGGVIPSAIALTVEYAPRGRRQLYNALMFVGYSVGGVLAAVCALALAADHGWRPLMAIGAAPLLIVLPLAWRFLPESVSYLLAKGRDGDALIQARRYGVDLDAVRAELSVATPRVSAGPRTLFQRGSLTATLLFGAASFCGLLLVYGLNTWLPQLMRQAGYPLGSALAFLLVLNLGAIVGGVLASLLADRFGPKPVTVSAFLLATVCLLVLSQRVNEAVLFAAVGVAGLGSVGTQILVNGFVAVHYPAPVRATALGWALGVGRAGAIVGPLFGGWVLASGIGFEWNFYGFAVPALAGALLIGLIPRALRRRTATTASELTVRTETT</sequence>
<dbReference type="InterPro" id="IPR005829">
    <property type="entry name" value="Sugar_transporter_CS"/>
</dbReference>